<evidence type="ECO:0000313" key="3">
    <source>
        <dbReference type="Proteomes" id="UP001164705"/>
    </source>
</evidence>
<feature type="chain" id="PRO_5038434652" evidence="1">
    <location>
        <begin position="24"/>
        <end position="154"/>
    </location>
</feature>
<dbReference type="InterPro" id="IPR013517">
    <property type="entry name" value="FG-GAP"/>
</dbReference>
<accession>A0A9E8SDS3</accession>
<dbReference type="Proteomes" id="UP001164705">
    <property type="component" value="Chromosome"/>
</dbReference>
<keyword evidence="3" id="KW-1185">Reference proteome</keyword>
<protein>
    <submittedName>
        <fullName evidence="2">Uncharacterized protein</fullName>
    </submittedName>
</protein>
<dbReference type="RefSeq" id="WP_267677316.1">
    <property type="nucleotide sequence ID" value="NZ_CP113088.1"/>
</dbReference>
<feature type="signal peptide" evidence="1">
    <location>
        <begin position="1"/>
        <end position="23"/>
    </location>
</feature>
<evidence type="ECO:0000313" key="2">
    <source>
        <dbReference type="EMBL" id="WAC02718.1"/>
    </source>
</evidence>
<name>A0A9E8SDS3_9FLAO</name>
<keyword evidence="1" id="KW-0732">Signal</keyword>
<proteinExistence type="predicted"/>
<dbReference type="PANTHER" id="PTHR36220">
    <property type="entry name" value="UNNAMED PRODUCT"/>
    <property type="match status" value="1"/>
</dbReference>
<reference evidence="2" key="1">
    <citation type="submission" date="2022-11" db="EMBL/GenBank/DDBJ databases">
        <title>Lacinutrix neustonica HL-RS19T sp. nov., isolated from the surface microlayer sample of brackish Lake Shihwa.</title>
        <authorList>
            <person name="Choi J.Y."/>
            <person name="Hwang C.Y."/>
        </authorList>
    </citation>
    <scope>NUCLEOTIDE SEQUENCE</scope>
    <source>
        <strain evidence="2">HL-RS19</strain>
    </source>
</reference>
<evidence type="ECO:0000256" key="1">
    <source>
        <dbReference type="SAM" id="SignalP"/>
    </source>
</evidence>
<organism evidence="2 3">
    <name type="scientific">Lacinutrix neustonica</name>
    <dbReference type="NCBI Taxonomy" id="2980107"/>
    <lineage>
        <taxon>Bacteria</taxon>
        <taxon>Pseudomonadati</taxon>
        <taxon>Bacteroidota</taxon>
        <taxon>Flavobacteriia</taxon>
        <taxon>Flavobacteriales</taxon>
        <taxon>Flavobacteriaceae</taxon>
        <taxon>Lacinutrix</taxon>
    </lineage>
</organism>
<dbReference type="KEGG" id="lnu:N7U66_03340"/>
<gene>
    <name evidence="2" type="ORF">N7U66_03340</name>
</gene>
<dbReference type="Pfam" id="PF14312">
    <property type="entry name" value="FG-GAP_2"/>
    <property type="match status" value="2"/>
</dbReference>
<dbReference type="PANTHER" id="PTHR36220:SF1">
    <property type="entry name" value="GAMMA TUBULIN COMPLEX COMPONENT C-TERMINAL DOMAIN-CONTAINING PROTEIN"/>
    <property type="match status" value="1"/>
</dbReference>
<sequence>MFTTSKRCFFIGIWLCSIATLFAQDFVETAKLYPNARHASQRFGHAVGISGNYAITGAHREQFDANEENAIEDAGAAYIFEKENEAWVFKQKLVQEHRWFVDNFGIAVSIEGDYAVVGIFGEDMDDPNEANVNTSYGAAMIYKRDANGIGRNTN</sequence>
<dbReference type="EMBL" id="CP113088">
    <property type="protein sequence ID" value="WAC02718.1"/>
    <property type="molecule type" value="Genomic_DNA"/>
</dbReference>
<dbReference type="AlphaFoldDB" id="A0A9E8SDS3"/>